<dbReference type="SUPFAM" id="SSF53822">
    <property type="entry name" value="Periplasmic binding protein-like I"/>
    <property type="match status" value="1"/>
</dbReference>
<keyword evidence="2" id="KW-0805">Transcription regulation</keyword>
<dbReference type="Proteomes" id="UP000515976">
    <property type="component" value="Chromosome"/>
</dbReference>
<sequence>MVRMKDIAAELGVSVSTVSLVLNNRDQGRVNSAVAQRIRDRAEELGYVPNLLARGLKTKRSHTLGLLADRVATVPFAGPMLAGAQRAAWEEGFLLLVIDTGGDRRLDTPATQSLLQRDVEALVVAADFHREVVVPPVPASVPTVVLDGWPDDPDSADGVVPDEVGGATAATEHLIAAGHRRIAMIGVAGDTYVAARLRRAGYENALRGAGIQPDPDLQVEAPDPSSRSAVPAAEALLTRPTRPTAIFCFSDQIALTVSQVASHHGLRIPEDLSLVGFDNQQYVADAMIPGLTTVQLPHDAMGEWAARRVIARIRGETDDAPVVERIPCGLVERSTVAPPAADPSAPIERTAP</sequence>
<dbReference type="Gene3D" id="3.40.50.2300">
    <property type="match status" value="2"/>
</dbReference>
<keyword evidence="1" id="KW-0678">Repressor</keyword>
<dbReference type="Pfam" id="PF00356">
    <property type="entry name" value="LacI"/>
    <property type="match status" value="1"/>
</dbReference>
<dbReference type="PROSITE" id="PS50932">
    <property type="entry name" value="HTH_LACI_2"/>
    <property type="match status" value="1"/>
</dbReference>
<evidence type="ECO:0000259" key="5">
    <source>
        <dbReference type="PROSITE" id="PS50932"/>
    </source>
</evidence>
<keyword evidence="7" id="KW-1185">Reference proteome</keyword>
<dbReference type="GO" id="GO:0003700">
    <property type="term" value="F:DNA-binding transcription factor activity"/>
    <property type="evidence" value="ECO:0007669"/>
    <property type="project" value="TreeGrafter"/>
</dbReference>
<keyword evidence="4" id="KW-0804">Transcription</keyword>
<organism evidence="6 7">
    <name type="scientific">Phycicoccus endophyticus</name>
    <dbReference type="NCBI Taxonomy" id="1690220"/>
    <lineage>
        <taxon>Bacteria</taxon>
        <taxon>Bacillati</taxon>
        <taxon>Actinomycetota</taxon>
        <taxon>Actinomycetes</taxon>
        <taxon>Micrococcales</taxon>
        <taxon>Intrasporangiaceae</taxon>
        <taxon>Phycicoccus</taxon>
    </lineage>
</organism>
<dbReference type="CDD" id="cd06288">
    <property type="entry name" value="PBP1_sucrose_transcription_regulator"/>
    <property type="match status" value="1"/>
</dbReference>
<dbReference type="InterPro" id="IPR010982">
    <property type="entry name" value="Lambda_DNA-bd_dom_sf"/>
</dbReference>
<dbReference type="EMBL" id="CP060712">
    <property type="protein sequence ID" value="QNN49627.1"/>
    <property type="molecule type" value="Genomic_DNA"/>
</dbReference>
<dbReference type="PANTHER" id="PTHR30146">
    <property type="entry name" value="LACI-RELATED TRANSCRIPTIONAL REPRESSOR"/>
    <property type="match status" value="1"/>
</dbReference>
<evidence type="ECO:0000256" key="4">
    <source>
        <dbReference type="ARBA" id="ARBA00023163"/>
    </source>
</evidence>
<gene>
    <name evidence="6" type="ORF">H9L10_00380</name>
</gene>
<dbReference type="AlphaFoldDB" id="A0A7G9R202"/>
<protein>
    <submittedName>
        <fullName evidence="6">LacI family DNA-binding transcriptional regulator</fullName>
    </submittedName>
</protein>
<dbReference type="GO" id="GO:0000976">
    <property type="term" value="F:transcription cis-regulatory region binding"/>
    <property type="evidence" value="ECO:0007669"/>
    <property type="project" value="TreeGrafter"/>
</dbReference>
<dbReference type="PANTHER" id="PTHR30146:SF148">
    <property type="entry name" value="HTH-TYPE TRANSCRIPTIONAL REPRESSOR PURR-RELATED"/>
    <property type="match status" value="1"/>
</dbReference>
<evidence type="ECO:0000256" key="1">
    <source>
        <dbReference type="ARBA" id="ARBA00022491"/>
    </source>
</evidence>
<name>A0A7G9R202_9MICO</name>
<evidence type="ECO:0000313" key="6">
    <source>
        <dbReference type="EMBL" id="QNN49627.1"/>
    </source>
</evidence>
<dbReference type="SMART" id="SM00354">
    <property type="entry name" value="HTH_LACI"/>
    <property type="match status" value="1"/>
</dbReference>
<evidence type="ECO:0000256" key="3">
    <source>
        <dbReference type="ARBA" id="ARBA00023125"/>
    </source>
</evidence>
<dbReference type="InterPro" id="IPR046335">
    <property type="entry name" value="LacI/GalR-like_sensor"/>
</dbReference>
<dbReference type="Pfam" id="PF13377">
    <property type="entry name" value="Peripla_BP_3"/>
    <property type="match status" value="1"/>
</dbReference>
<dbReference type="KEGG" id="pei:H9L10_00380"/>
<accession>A0A7G9R202</accession>
<keyword evidence="3 6" id="KW-0238">DNA-binding</keyword>
<dbReference type="InterPro" id="IPR028082">
    <property type="entry name" value="Peripla_BP_I"/>
</dbReference>
<reference evidence="6 7" key="1">
    <citation type="submission" date="2020-08" db="EMBL/GenBank/DDBJ databases">
        <title>Genome sequence of Phycicoccus endophyticus JCM 31784T.</title>
        <authorList>
            <person name="Hyun D.-W."/>
            <person name="Bae J.-W."/>
        </authorList>
    </citation>
    <scope>NUCLEOTIDE SEQUENCE [LARGE SCALE GENOMIC DNA]</scope>
    <source>
        <strain evidence="6 7">JCM 31784</strain>
    </source>
</reference>
<dbReference type="SUPFAM" id="SSF47413">
    <property type="entry name" value="lambda repressor-like DNA-binding domains"/>
    <property type="match status" value="1"/>
</dbReference>
<feature type="domain" description="HTH lacI-type" evidence="5">
    <location>
        <begin position="2"/>
        <end position="58"/>
    </location>
</feature>
<evidence type="ECO:0000313" key="7">
    <source>
        <dbReference type="Proteomes" id="UP000515976"/>
    </source>
</evidence>
<proteinExistence type="predicted"/>
<dbReference type="InterPro" id="IPR000843">
    <property type="entry name" value="HTH_LacI"/>
</dbReference>
<evidence type="ECO:0000256" key="2">
    <source>
        <dbReference type="ARBA" id="ARBA00023015"/>
    </source>
</evidence>
<dbReference type="Gene3D" id="1.10.260.40">
    <property type="entry name" value="lambda repressor-like DNA-binding domains"/>
    <property type="match status" value="1"/>
</dbReference>
<dbReference type="CDD" id="cd01392">
    <property type="entry name" value="HTH_LacI"/>
    <property type="match status" value="1"/>
</dbReference>